<dbReference type="Proteomes" id="UP000184330">
    <property type="component" value="Unassembled WGS sequence"/>
</dbReference>
<accession>A0A1L7WV03</accession>
<evidence type="ECO:0000313" key="4">
    <source>
        <dbReference type="Proteomes" id="UP000184330"/>
    </source>
</evidence>
<dbReference type="Pfam" id="PF00248">
    <property type="entry name" value="Aldo_ket_red"/>
    <property type="match status" value="1"/>
</dbReference>
<dbReference type="InterPro" id="IPR023210">
    <property type="entry name" value="NADP_OxRdtase_dom"/>
</dbReference>
<reference evidence="3 4" key="1">
    <citation type="submission" date="2016-03" db="EMBL/GenBank/DDBJ databases">
        <authorList>
            <person name="Ploux O."/>
        </authorList>
    </citation>
    <scope>NUCLEOTIDE SEQUENCE [LARGE SCALE GENOMIC DNA]</scope>
    <source>
        <strain evidence="3 4">UAMH 11012</strain>
    </source>
</reference>
<name>A0A1L7WV03_9HELO</name>
<evidence type="ECO:0000256" key="1">
    <source>
        <dbReference type="ARBA" id="ARBA00023002"/>
    </source>
</evidence>
<feature type="domain" description="NADP-dependent oxidoreductase" evidence="2">
    <location>
        <begin position="240"/>
        <end position="542"/>
    </location>
</feature>
<dbReference type="SUPFAM" id="SSF51430">
    <property type="entry name" value="NAD(P)-linked oxidoreductase"/>
    <property type="match status" value="1"/>
</dbReference>
<dbReference type="EMBL" id="FJOG01000008">
    <property type="protein sequence ID" value="CZR56604.1"/>
    <property type="molecule type" value="Genomic_DNA"/>
</dbReference>
<sequence length="564" mass="63231">MPTPLDVTNNSHESAKAAHVNMMTDTIIANLPPEGLRSIVRGLLGVDNKNTAAFESLAIKYLDATNPASTPTFFTPKDNQPTLAFHVYRARYRCLMGCGKAFESLQALCEVARQVKETDAALESLEQSDLEGTAALIDSDLVQAITAVHKQLSTTSGLRPLTNTEQEIIQQLQNTLVECDNTFFQKQQPSPFFRGSSSLETLLSHPKKEPVFIEETLAYRYRPSSTAIETKLGNAVVPRMFMGLWQFSSPAWGAAPATKIFKDFQKHVDAGLVAYDMADHYGDAERTFASHGEFRRHAYLRENEAGRIYCATKWCVFEPIIVTPEVVKDAITERLATLQSSRVELLQFHWQDYNDHQYVEAAKLIEQDARVDNLGVCNFDTKHMDEIIESGVKIVSNQVQFSLIDLRPTFKMADSCRKHDVNFSHTAHYAKCGGLLADRWLGKSAPNLFDPDMTPSSRKYFEMITVWGGWTLFQELLATLSTIGEKYKVSISVVAVRWVLEHEYVGAVIIGARMGVSEHVEENLKAFGFKLDEEDLAGIQNVLDQCRAREVFDAMGDCGAEYRQ</sequence>
<evidence type="ECO:0000313" key="3">
    <source>
        <dbReference type="EMBL" id="CZR56604.1"/>
    </source>
</evidence>
<gene>
    <name evidence="3" type="ORF">PAC_06493</name>
</gene>
<dbReference type="PANTHER" id="PTHR43147:SF2">
    <property type="entry name" value="NADP-DEPENDENT OXIDOREDUCTASE DOMAIN-CONTAINING PROTEIN"/>
    <property type="match status" value="1"/>
</dbReference>
<dbReference type="Gene3D" id="3.20.20.100">
    <property type="entry name" value="NADP-dependent oxidoreductase domain"/>
    <property type="match status" value="1"/>
</dbReference>
<dbReference type="AlphaFoldDB" id="A0A1L7WV03"/>
<dbReference type="STRING" id="576137.A0A1L7WV03"/>
<dbReference type="InterPro" id="IPR036812">
    <property type="entry name" value="NAD(P)_OxRdtase_dom_sf"/>
</dbReference>
<organism evidence="3 4">
    <name type="scientific">Phialocephala subalpina</name>
    <dbReference type="NCBI Taxonomy" id="576137"/>
    <lineage>
        <taxon>Eukaryota</taxon>
        <taxon>Fungi</taxon>
        <taxon>Dikarya</taxon>
        <taxon>Ascomycota</taxon>
        <taxon>Pezizomycotina</taxon>
        <taxon>Leotiomycetes</taxon>
        <taxon>Helotiales</taxon>
        <taxon>Mollisiaceae</taxon>
        <taxon>Phialocephala</taxon>
        <taxon>Phialocephala fortinii species complex</taxon>
    </lineage>
</organism>
<dbReference type="OrthoDB" id="686384at2759"/>
<dbReference type="GO" id="GO:0016491">
    <property type="term" value="F:oxidoreductase activity"/>
    <property type="evidence" value="ECO:0007669"/>
    <property type="project" value="UniProtKB-KW"/>
</dbReference>
<protein>
    <recommendedName>
        <fullName evidence="2">NADP-dependent oxidoreductase domain-containing protein</fullName>
    </recommendedName>
</protein>
<evidence type="ECO:0000259" key="2">
    <source>
        <dbReference type="Pfam" id="PF00248"/>
    </source>
</evidence>
<keyword evidence="1" id="KW-0560">Oxidoreductase</keyword>
<proteinExistence type="predicted"/>
<keyword evidence="4" id="KW-1185">Reference proteome</keyword>
<dbReference type="PANTHER" id="PTHR43147">
    <property type="entry name" value="PROTEIN TAS"/>
    <property type="match status" value="1"/>
</dbReference>